<dbReference type="CDD" id="cd03046">
    <property type="entry name" value="GST_N_GTT1_like"/>
    <property type="match status" value="1"/>
</dbReference>
<evidence type="ECO:0000259" key="2">
    <source>
        <dbReference type="PROSITE" id="PS50405"/>
    </source>
</evidence>
<accession>A0ABV9LYP2</accession>
<dbReference type="EMBL" id="JBHSGU010000005">
    <property type="protein sequence ID" value="MFC4701113.1"/>
    <property type="molecule type" value="Genomic_DNA"/>
</dbReference>
<dbReference type="InterPro" id="IPR010987">
    <property type="entry name" value="Glutathione-S-Trfase_C-like"/>
</dbReference>
<evidence type="ECO:0000313" key="4">
    <source>
        <dbReference type="Proteomes" id="UP001595897"/>
    </source>
</evidence>
<dbReference type="SUPFAM" id="SSF52833">
    <property type="entry name" value="Thioredoxin-like"/>
    <property type="match status" value="1"/>
</dbReference>
<dbReference type="InterPro" id="IPR040079">
    <property type="entry name" value="Glutathione_S-Trfase"/>
</dbReference>
<dbReference type="InterPro" id="IPR036249">
    <property type="entry name" value="Thioredoxin-like_sf"/>
</dbReference>
<dbReference type="SFLD" id="SFLDG00358">
    <property type="entry name" value="Main_(cytGST)"/>
    <property type="match status" value="1"/>
</dbReference>
<dbReference type="Pfam" id="PF14497">
    <property type="entry name" value="GST_C_3"/>
    <property type="match status" value="1"/>
</dbReference>
<dbReference type="SFLD" id="SFLDG01150">
    <property type="entry name" value="Main.1:_Beta-like"/>
    <property type="match status" value="1"/>
</dbReference>
<organism evidence="3 4">
    <name type="scientific">Glaciecola siphonariae</name>
    <dbReference type="NCBI Taxonomy" id="521012"/>
    <lineage>
        <taxon>Bacteria</taxon>
        <taxon>Pseudomonadati</taxon>
        <taxon>Pseudomonadota</taxon>
        <taxon>Gammaproteobacteria</taxon>
        <taxon>Alteromonadales</taxon>
        <taxon>Alteromonadaceae</taxon>
        <taxon>Glaciecola</taxon>
    </lineage>
</organism>
<feature type="domain" description="GST C-terminal" evidence="2">
    <location>
        <begin position="87"/>
        <end position="222"/>
    </location>
</feature>
<dbReference type="Pfam" id="PF02798">
    <property type="entry name" value="GST_N"/>
    <property type="match status" value="1"/>
</dbReference>
<dbReference type="InterPro" id="IPR004046">
    <property type="entry name" value="GST_C"/>
</dbReference>
<evidence type="ECO:0000313" key="3">
    <source>
        <dbReference type="EMBL" id="MFC4701113.1"/>
    </source>
</evidence>
<dbReference type="Gene3D" id="1.20.1050.10">
    <property type="match status" value="1"/>
</dbReference>
<dbReference type="InterPro" id="IPR004045">
    <property type="entry name" value="Glutathione_S-Trfase_N"/>
</dbReference>
<dbReference type="InterPro" id="IPR036282">
    <property type="entry name" value="Glutathione-S-Trfase_C_sf"/>
</dbReference>
<sequence length="224" mass="25124">MFTLHHLKDSRSQRIVWLLEMIGADYQIKAYARDPQTSLAPEEFKRLHPLGSAPLLEHNDEMLAESGAICEYIVQQADAKELLKADDPSAHIQVQFWSHYSEGSFLPPLVAAMVMNKARAKAKPFFVKFIANKLIDAILDAYFNKVISRNLAFVEAHLADKTFFVGDSPTIADVQMSFGMEALQKTDRLKAFPNMSAYVARVQAIPSYQAAMKKMAEAEASINQ</sequence>
<reference evidence="4" key="1">
    <citation type="journal article" date="2019" name="Int. J. Syst. Evol. Microbiol.">
        <title>The Global Catalogue of Microorganisms (GCM) 10K type strain sequencing project: providing services to taxonomists for standard genome sequencing and annotation.</title>
        <authorList>
            <consortium name="The Broad Institute Genomics Platform"/>
            <consortium name="The Broad Institute Genome Sequencing Center for Infectious Disease"/>
            <person name="Wu L."/>
            <person name="Ma J."/>
        </authorList>
    </citation>
    <scope>NUCLEOTIDE SEQUENCE [LARGE SCALE GENOMIC DNA]</scope>
    <source>
        <strain evidence="4">KACC 12507</strain>
    </source>
</reference>
<dbReference type="SFLD" id="SFLDS00019">
    <property type="entry name" value="Glutathione_Transferase_(cytos"/>
    <property type="match status" value="1"/>
</dbReference>
<dbReference type="PANTHER" id="PTHR44051:SF9">
    <property type="entry name" value="GLUTATHIONE S-TRANSFERASE 1"/>
    <property type="match status" value="1"/>
</dbReference>
<keyword evidence="4" id="KW-1185">Reference proteome</keyword>
<dbReference type="PANTHER" id="PTHR44051">
    <property type="entry name" value="GLUTATHIONE S-TRANSFERASE-RELATED"/>
    <property type="match status" value="1"/>
</dbReference>
<dbReference type="PROSITE" id="PS50404">
    <property type="entry name" value="GST_NTER"/>
    <property type="match status" value="1"/>
</dbReference>
<comment type="caution">
    <text evidence="3">The sequence shown here is derived from an EMBL/GenBank/DDBJ whole genome shotgun (WGS) entry which is preliminary data.</text>
</comment>
<evidence type="ECO:0000259" key="1">
    <source>
        <dbReference type="PROSITE" id="PS50404"/>
    </source>
</evidence>
<protein>
    <submittedName>
        <fullName evidence="3">Glutathione S-transferase family protein</fullName>
    </submittedName>
</protein>
<dbReference type="PROSITE" id="PS50405">
    <property type="entry name" value="GST_CTER"/>
    <property type="match status" value="1"/>
</dbReference>
<dbReference type="Proteomes" id="UP001595897">
    <property type="component" value="Unassembled WGS sequence"/>
</dbReference>
<proteinExistence type="predicted"/>
<feature type="domain" description="GST N-terminal" evidence="1">
    <location>
        <begin position="1"/>
        <end position="81"/>
    </location>
</feature>
<dbReference type="Gene3D" id="3.40.30.10">
    <property type="entry name" value="Glutaredoxin"/>
    <property type="match status" value="1"/>
</dbReference>
<gene>
    <name evidence="3" type="ORF">ACFO4O_13145</name>
</gene>
<name>A0ABV9LYP2_9ALTE</name>
<dbReference type="RefSeq" id="WP_382409612.1">
    <property type="nucleotide sequence ID" value="NZ_JBHSGU010000005.1"/>
</dbReference>
<dbReference type="SUPFAM" id="SSF47616">
    <property type="entry name" value="GST C-terminal domain-like"/>
    <property type="match status" value="1"/>
</dbReference>